<dbReference type="InterPro" id="IPR011009">
    <property type="entry name" value="Kinase-like_dom_sf"/>
</dbReference>
<gene>
    <name evidence="2" type="ORF">NQ318_014169</name>
</gene>
<dbReference type="PROSITE" id="PS50011">
    <property type="entry name" value="PROTEIN_KINASE_DOM"/>
    <property type="match status" value="1"/>
</dbReference>
<dbReference type="GO" id="GO:0035556">
    <property type="term" value="P:intracellular signal transduction"/>
    <property type="evidence" value="ECO:0007669"/>
    <property type="project" value="TreeGrafter"/>
</dbReference>
<dbReference type="GO" id="GO:0005126">
    <property type="term" value="F:cytokine receptor binding"/>
    <property type="evidence" value="ECO:0007669"/>
    <property type="project" value="TreeGrafter"/>
</dbReference>
<dbReference type="GO" id="GO:0019221">
    <property type="term" value="P:cytokine-mediated signaling pathway"/>
    <property type="evidence" value="ECO:0007669"/>
    <property type="project" value="TreeGrafter"/>
</dbReference>
<evidence type="ECO:0000313" key="2">
    <source>
        <dbReference type="EMBL" id="KAJ8947273.1"/>
    </source>
</evidence>
<reference evidence="2" key="1">
    <citation type="journal article" date="2023" name="Insect Mol. Biol.">
        <title>Genome sequencing provides insights into the evolution of gene families encoding plant cell wall-degrading enzymes in longhorned beetles.</title>
        <authorList>
            <person name="Shin N.R."/>
            <person name="Okamura Y."/>
            <person name="Kirsch R."/>
            <person name="Pauchet Y."/>
        </authorList>
    </citation>
    <scope>NUCLEOTIDE SEQUENCE</scope>
    <source>
        <strain evidence="2">AMC_N1</strain>
    </source>
</reference>
<dbReference type="PANTHER" id="PTHR45807">
    <property type="entry name" value="TYROSINE-PROTEIN KINASE HOPSCOTCH"/>
    <property type="match status" value="1"/>
</dbReference>
<dbReference type="Gene3D" id="1.10.510.10">
    <property type="entry name" value="Transferase(Phosphotransferase) domain 1"/>
    <property type="match status" value="1"/>
</dbReference>
<dbReference type="EMBL" id="JAPWTK010000165">
    <property type="protein sequence ID" value="KAJ8947273.1"/>
    <property type="molecule type" value="Genomic_DNA"/>
</dbReference>
<sequence length="265" mass="30865">MYNNFIQSNRQKKEGSRGITVVFRSMWKVAKGKKIEVAMKMLKEESADHYVKDMINLAGQWAFLRSNVLVRLYGIAFTSNISMVLEYFKLGPLDQYLRESRNVQTVHLVQAASNLASALWHLTENGIVHGNIRCRKLMVYTHEAKTFSVKLTDPGIHTSYASSEVHWIPIECYSNLNYAKRSSEADVWSFGTTLWEIFMFGEEIKATDHNQLMRWYISGNRLSKPSSCLDEIYDLMVKCWDIDPHKRMKPQVIMRDINQLLYQLH</sequence>
<dbReference type="GO" id="GO:0005524">
    <property type="term" value="F:ATP binding"/>
    <property type="evidence" value="ECO:0007669"/>
    <property type="project" value="InterPro"/>
</dbReference>
<dbReference type="GO" id="GO:0030154">
    <property type="term" value="P:cell differentiation"/>
    <property type="evidence" value="ECO:0007669"/>
    <property type="project" value="TreeGrafter"/>
</dbReference>
<dbReference type="AlphaFoldDB" id="A0AAV8Y9Q9"/>
<dbReference type="PRINTS" id="PR00109">
    <property type="entry name" value="TYRKINASE"/>
</dbReference>
<dbReference type="GO" id="GO:0005829">
    <property type="term" value="C:cytosol"/>
    <property type="evidence" value="ECO:0007669"/>
    <property type="project" value="TreeGrafter"/>
</dbReference>
<dbReference type="GO" id="GO:0004715">
    <property type="term" value="F:non-membrane spanning protein tyrosine kinase activity"/>
    <property type="evidence" value="ECO:0007669"/>
    <property type="project" value="TreeGrafter"/>
</dbReference>
<protein>
    <recommendedName>
        <fullName evidence="1">Protein kinase domain-containing protein</fullName>
    </recommendedName>
</protein>
<keyword evidence="3" id="KW-1185">Reference proteome</keyword>
<feature type="domain" description="Protein kinase" evidence="1">
    <location>
        <begin position="8"/>
        <end position="265"/>
    </location>
</feature>
<dbReference type="InterPro" id="IPR000719">
    <property type="entry name" value="Prot_kinase_dom"/>
</dbReference>
<dbReference type="Pfam" id="PF07714">
    <property type="entry name" value="PK_Tyr_Ser-Thr"/>
    <property type="match status" value="1"/>
</dbReference>
<dbReference type="InterPro" id="IPR001245">
    <property type="entry name" value="Ser-Thr/Tyr_kinase_cat_dom"/>
</dbReference>
<dbReference type="PANTHER" id="PTHR45807:SF7">
    <property type="entry name" value="TYROSINE-PROTEIN KINASE HOPSCOTCH"/>
    <property type="match status" value="1"/>
</dbReference>
<name>A0AAV8Y9Q9_9CUCU</name>
<evidence type="ECO:0000313" key="3">
    <source>
        <dbReference type="Proteomes" id="UP001162162"/>
    </source>
</evidence>
<organism evidence="2 3">
    <name type="scientific">Aromia moschata</name>
    <dbReference type="NCBI Taxonomy" id="1265417"/>
    <lineage>
        <taxon>Eukaryota</taxon>
        <taxon>Metazoa</taxon>
        <taxon>Ecdysozoa</taxon>
        <taxon>Arthropoda</taxon>
        <taxon>Hexapoda</taxon>
        <taxon>Insecta</taxon>
        <taxon>Pterygota</taxon>
        <taxon>Neoptera</taxon>
        <taxon>Endopterygota</taxon>
        <taxon>Coleoptera</taxon>
        <taxon>Polyphaga</taxon>
        <taxon>Cucujiformia</taxon>
        <taxon>Chrysomeloidea</taxon>
        <taxon>Cerambycidae</taxon>
        <taxon>Cerambycinae</taxon>
        <taxon>Callichromatini</taxon>
        <taxon>Aromia</taxon>
    </lineage>
</organism>
<dbReference type="GO" id="GO:0007259">
    <property type="term" value="P:cell surface receptor signaling pathway via JAK-STAT"/>
    <property type="evidence" value="ECO:0007669"/>
    <property type="project" value="TreeGrafter"/>
</dbReference>
<dbReference type="Proteomes" id="UP001162162">
    <property type="component" value="Unassembled WGS sequence"/>
</dbReference>
<comment type="caution">
    <text evidence="2">The sequence shown here is derived from an EMBL/GenBank/DDBJ whole genome shotgun (WGS) entry which is preliminary data.</text>
</comment>
<evidence type="ECO:0000259" key="1">
    <source>
        <dbReference type="PROSITE" id="PS50011"/>
    </source>
</evidence>
<proteinExistence type="predicted"/>
<dbReference type="SUPFAM" id="SSF56112">
    <property type="entry name" value="Protein kinase-like (PK-like)"/>
    <property type="match status" value="1"/>
</dbReference>
<dbReference type="InterPro" id="IPR051286">
    <property type="entry name" value="JAK"/>
</dbReference>
<accession>A0AAV8Y9Q9</accession>